<evidence type="ECO:0000256" key="1">
    <source>
        <dbReference type="SAM" id="MobiDB-lite"/>
    </source>
</evidence>
<organism evidence="2 3">
    <name type="scientific">Acer saccharum</name>
    <name type="common">Sugar maple</name>
    <dbReference type="NCBI Taxonomy" id="4024"/>
    <lineage>
        <taxon>Eukaryota</taxon>
        <taxon>Viridiplantae</taxon>
        <taxon>Streptophyta</taxon>
        <taxon>Embryophyta</taxon>
        <taxon>Tracheophyta</taxon>
        <taxon>Spermatophyta</taxon>
        <taxon>Magnoliopsida</taxon>
        <taxon>eudicotyledons</taxon>
        <taxon>Gunneridae</taxon>
        <taxon>Pentapetalae</taxon>
        <taxon>rosids</taxon>
        <taxon>malvids</taxon>
        <taxon>Sapindales</taxon>
        <taxon>Sapindaceae</taxon>
        <taxon>Hippocastanoideae</taxon>
        <taxon>Acereae</taxon>
        <taxon>Acer</taxon>
    </lineage>
</organism>
<sequence length="469" mass="52012">MVVLPKLDNCNKHGKNQNRNQNASLPEVEQQMSRKTLFSGCSTAGLDVLVWLKGLALDPGVPRASKDSAGRLWNRTLKFRHAMRLSNVECRQRKRKLEEDVRGKNSAASGSASENSNGQNVKKLKLGCKQSCSVSCLSNTTLTTKCFNQQAARNSCSSGSILTSDCGSQLMKQLCNESNASDNATNQGPLNKGIFSVVDSDELVCGSNQLSPETFVVQDPLLVDSNDLISSSHSSSSEEKIQQADRLFATESEGENLPRPVIPIGPKFQAEVPEWTGPINKGKLYGCDGDSESLKWLGTKIWPIEKRSRKRNMKVIGRGRPESCSCVSPGSTDCIKGHTHLARLALKSDLGPAFLSWKFDEMGEVVSKTWTVKEQSMFESLVKNNPLSNGMEFWERALKLFPSKGKKSILSYYYNVFNPRRMSQLTRSSLDQVDSDEDQVDHNDRDDEDEDEDEAVAQRNKGSTLIKRF</sequence>
<dbReference type="PANTHER" id="PTHR46872">
    <property type="entry name" value="DNA BINDING PROTEIN"/>
    <property type="match status" value="1"/>
</dbReference>
<reference evidence="2" key="2">
    <citation type="submission" date="2023-06" db="EMBL/GenBank/DDBJ databases">
        <authorList>
            <person name="Swenson N.G."/>
            <person name="Wegrzyn J.L."/>
            <person name="Mcevoy S.L."/>
        </authorList>
    </citation>
    <scope>NUCLEOTIDE SEQUENCE</scope>
    <source>
        <strain evidence="2">NS2018</strain>
        <tissue evidence="2">Leaf</tissue>
    </source>
</reference>
<feature type="region of interest" description="Disordered" evidence="1">
    <location>
        <begin position="427"/>
        <end position="469"/>
    </location>
</feature>
<keyword evidence="3" id="KW-1185">Reference proteome</keyword>
<evidence type="ECO:0000313" key="2">
    <source>
        <dbReference type="EMBL" id="KAK0585255.1"/>
    </source>
</evidence>
<dbReference type="Proteomes" id="UP001168877">
    <property type="component" value="Unassembled WGS sequence"/>
</dbReference>
<feature type="region of interest" description="Disordered" evidence="1">
    <location>
        <begin position="94"/>
        <end position="119"/>
    </location>
</feature>
<protein>
    <submittedName>
        <fullName evidence="2">Uncharacterized protein</fullName>
    </submittedName>
</protein>
<dbReference type="PANTHER" id="PTHR46872:SF10">
    <property type="entry name" value="MYB-LIKE DOMAIN-CONTAINING PROTEIN"/>
    <property type="match status" value="1"/>
</dbReference>
<evidence type="ECO:0000313" key="3">
    <source>
        <dbReference type="Proteomes" id="UP001168877"/>
    </source>
</evidence>
<feature type="compositionally biased region" description="Low complexity" evidence="1">
    <location>
        <begin position="104"/>
        <end position="118"/>
    </location>
</feature>
<name>A0AA39S9A9_ACESA</name>
<feature type="compositionally biased region" description="Polar residues" evidence="1">
    <location>
        <begin position="17"/>
        <end position="28"/>
    </location>
</feature>
<dbReference type="AlphaFoldDB" id="A0AA39S9A9"/>
<feature type="compositionally biased region" description="Acidic residues" evidence="1">
    <location>
        <begin position="446"/>
        <end position="455"/>
    </location>
</feature>
<reference evidence="2" key="1">
    <citation type="journal article" date="2022" name="Plant J.">
        <title>Strategies of tolerance reflected in two North American maple genomes.</title>
        <authorList>
            <person name="McEvoy S.L."/>
            <person name="Sezen U.U."/>
            <person name="Trouern-Trend A."/>
            <person name="McMahon S.M."/>
            <person name="Schaberg P.G."/>
            <person name="Yang J."/>
            <person name="Wegrzyn J.L."/>
            <person name="Swenson N.G."/>
        </authorList>
    </citation>
    <scope>NUCLEOTIDE SEQUENCE</scope>
    <source>
        <strain evidence="2">NS2018</strain>
    </source>
</reference>
<feature type="region of interest" description="Disordered" evidence="1">
    <location>
        <begin position="1"/>
        <end position="28"/>
    </location>
</feature>
<comment type="caution">
    <text evidence="2">The sequence shown here is derived from an EMBL/GenBank/DDBJ whole genome shotgun (WGS) entry which is preliminary data.</text>
</comment>
<dbReference type="EMBL" id="JAUESC010000383">
    <property type="protein sequence ID" value="KAK0585255.1"/>
    <property type="molecule type" value="Genomic_DNA"/>
</dbReference>
<accession>A0AA39S9A9</accession>
<gene>
    <name evidence="2" type="ORF">LWI29_025662</name>
</gene>
<proteinExistence type="predicted"/>